<evidence type="ECO:0000256" key="1">
    <source>
        <dbReference type="ARBA" id="ARBA00022679"/>
    </source>
</evidence>
<accession>A0A7S4LAN6</accession>
<dbReference type="Gene3D" id="3.30.450.40">
    <property type="match status" value="1"/>
</dbReference>
<dbReference type="PROSITE" id="PS50109">
    <property type="entry name" value="HIS_KIN"/>
    <property type="match status" value="1"/>
</dbReference>
<dbReference type="SMART" id="SM00387">
    <property type="entry name" value="HATPase_c"/>
    <property type="match status" value="1"/>
</dbReference>
<evidence type="ECO:0000256" key="2">
    <source>
        <dbReference type="ARBA" id="ARBA00022777"/>
    </source>
</evidence>
<dbReference type="InterPro" id="IPR001789">
    <property type="entry name" value="Sig_transdc_resp-reg_receiver"/>
</dbReference>
<dbReference type="AlphaFoldDB" id="A0A7S4LAN6"/>
<evidence type="ECO:0000256" key="3">
    <source>
        <dbReference type="PROSITE-ProRule" id="PRU00169"/>
    </source>
</evidence>
<dbReference type="InterPro" id="IPR005467">
    <property type="entry name" value="His_kinase_dom"/>
</dbReference>
<comment type="caution">
    <text evidence="3">Lacks conserved residue(s) required for the propagation of feature annotation.</text>
</comment>
<dbReference type="SMART" id="SM00448">
    <property type="entry name" value="REC"/>
    <property type="match status" value="1"/>
</dbReference>
<dbReference type="PANTHER" id="PTHR43102:SF2">
    <property type="entry name" value="GAF DOMAIN-CONTAINING PROTEIN"/>
    <property type="match status" value="1"/>
</dbReference>
<evidence type="ECO:0008006" key="8">
    <source>
        <dbReference type="Google" id="ProtNLM"/>
    </source>
</evidence>
<dbReference type="Pfam" id="PF02518">
    <property type="entry name" value="HATPase_c"/>
    <property type="match status" value="1"/>
</dbReference>
<name>A0A7S4LAN6_9EUGL</name>
<dbReference type="Pfam" id="PF01590">
    <property type="entry name" value="GAF"/>
    <property type="match status" value="1"/>
</dbReference>
<evidence type="ECO:0000259" key="5">
    <source>
        <dbReference type="PROSITE" id="PS50109"/>
    </source>
</evidence>
<feature type="region of interest" description="Disordered" evidence="4">
    <location>
        <begin position="667"/>
        <end position="731"/>
    </location>
</feature>
<dbReference type="SUPFAM" id="SSF55874">
    <property type="entry name" value="ATPase domain of HSP90 chaperone/DNA topoisomerase II/histidine kinase"/>
    <property type="match status" value="1"/>
</dbReference>
<reference evidence="7" key="1">
    <citation type="submission" date="2021-01" db="EMBL/GenBank/DDBJ databases">
        <authorList>
            <person name="Corre E."/>
            <person name="Pelletier E."/>
            <person name="Niang G."/>
            <person name="Scheremetjew M."/>
            <person name="Finn R."/>
            <person name="Kale V."/>
            <person name="Holt S."/>
            <person name="Cochrane G."/>
            <person name="Meng A."/>
            <person name="Brown T."/>
            <person name="Cohen L."/>
        </authorList>
    </citation>
    <scope>NUCLEOTIDE SEQUENCE</scope>
    <source>
        <strain evidence="7">CCMP1594</strain>
    </source>
</reference>
<sequence length="776" mass="84501">MASPAPRRLDEPDRLRWLRKAAILDTKPETEFDSVVQALQCISKFPISLVSLVDDDRQWFKANVGLDATELGRDTSFCAHVVASRKPLIVLDTHNDPLFTHNPLVTGGTKIRSYVGYPITPASAEGHCMGALCIIDTVPHSSIPKEVHKLLSLLVTVISGLIERNLQLILKEEKQYSAISTIAHELLTPMEIISQSAKLLHSVKVKGSWRREASDLINTITECSEGTACVALRDLMSLLRMQHDTEPNTEFELRGCIESAFQKISSAPTPSAVDIGYVMPFDFLVRGDNLRLRQILINLLSNALHFTHSGSVTLMCNVTDAQHMSKVQFTIEDTSSDMNIEQTWEMMKRFSGALRCNLEQHTAIGLRLAMTQHLCESMGATLYFKRTSNGSQFHFALEMEAVPLQPPKELAGKTVLLIDPSSYRRRSLKKHCESLALKTISVPEVTEGIELLGHFRATLDLHIDAVFCAAEALAACRCPDATEGDPPWVITGRHPAVDDACALDTPVMQGNLKQKLLSLLCNAPAPSSPRREPSPPGLHILCVDAQTARQRLLQSFLTRHGAVARVDLAVSGEEALALSHETSYDVIFVEALLPGIDGLVVTQVAKEQSPGTRVAVLSVFTDPTSVAECHRCGADYVLRTPLAFQEVEKVLLSAGQTAGLRVCKRGVPAEEPPTTDAACPGPSGANVDERDGLRLPAVGPRTLSGSSVGEFEALTDVGDDGDAPSGRRSPGHRLSVLIEGLREAQVLSPVACQPRPPQVPRQGMPPQPHGARLHVR</sequence>
<dbReference type="SUPFAM" id="SSF55781">
    <property type="entry name" value="GAF domain-like"/>
    <property type="match status" value="1"/>
</dbReference>
<dbReference type="InterPro" id="IPR011006">
    <property type="entry name" value="CheY-like_superfamily"/>
</dbReference>
<dbReference type="InterPro" id="IPR003018">
    <property type="entry name" value="GAF"/>
</dbReference>
<dbReference type="GO" id="GO:0000160">
    <property type="term" value="P:phosphorelay signal transduction system"/>
    <property type="evidence" value="ECO:0007669"/>
    <property type="project" value="InterPro"/>
</dbReference>
<protein>
    <recommendedName>
        <fullName evidence="8">Response regulatory domain-containing protein</fullName>
    </recommendedName>
</protein>
<feature type="region of interest" description="Disordered" evidence="4">
    <location>
        <begin position="752"/>
        <end position="776"/>
    </location>
</feature>
<gene>
    <name evidence="7" type="ORF">EGYM00163_LOCUS28150</name>
</gene>
<evidence type="ECO:0000313" key="7">
    <source>
        <dbReference type="EMBL" id="CAE0816989.1"/>
    </source>
</evidence>
<evidence type="ECO:0000259" key="6">
    <source>
        <dbReference type="PROSITE" id="PS50110"/>
    </source>
</evidence>
<keyword evidence="1" id="KW-0808">Transferase</keyword>
<dbReference type="CDD" id="cd00156">
    <property type="entry name" value="REC"/>
    <property type="match status" value="1"/>
</dbReference>
<dbReference type="InterPro" id="IPR036890">
    <property type="entry name" value="HATPase_C_sf"/>
</dbReference>
<dbReference type="PANTHER" id="PTHR43102">
    <property type="entry name" value="SLR1143 PROTEIN"/>
    <property type="match status" value="1"/>
</dbReference>
<dbReference type="Gene3D" id="3.30.565.10">
    <property type="entry name" value="Histidine kinase-like ATPase, C-terminal domain"/>
    <property type="match status" value="1"/>
</dbReference>
<dbReference type="Gene3D" id="3.40.50.2300">
    <property type="match status" value="1"/>
</dbReference>
<dbReference type="GO" id="GO:0016301">
    <property type="term" value="F:kinase activity"/>
    <property type="evidence" value="ECO:0007669"/>
    <property type="project" value="UniProtKB-KW"/>
</dbReference>
<dbReference type="EMBL" id="HBJA01080482">
    <property type="protein sequence ID" value="CAE0816989.1"/>
    <property type="molecule type" value="Transcribed_RNA"/>
</dbReference>
<feature type="domain" description="Response regulatory" evidence="6">
    <location>
        <begin position="539"/>
        <end position="655"/>
    </location>
</feature>
<dbReference type="InterPro" id="IPR029016">
    <property type="entry name" value="GAF-like_dom_sf"/>
</dbReference>
<dbReference type="PROSITE" id="PS50110">
    <property type="entry name" value="RESPONSE_REGULATORY"/>
    <property type="match status" value="1"/>
</dbReference>
<feature type="domain" description="Histidine kinase" evidence="5">
    <location>
        <begin position="181"/>
        <end position="401"/>
    </location>
</feature>
<dbReference type="Pfam" id="PF00072">
    <property type="entry name" value="Response_reg"/>
    <property type="match status" value="1"/>
</dbReference>
<dbReference type="SMART" id="SM00065">
    <property type="entry name" value="GAF"/>
    <property type="match status" value="1"/>
</dbReference>
<organism evidence="7">
    <name type="scientific">Eutreptiella gymnastica</name>
    <dbReference type="NCBI Taxonomy" id="73025"/>
    <lineage>
        <taxon>Eukaryota</taxon>
        <taxon>Discoba</taxon>
        <taxon>Euglenozoa</taxon>
        <taxon>Euglenida</taxon>
        <taxon>Spirocuta</taxon>
        <taxon>Euglenophyceae</taxon>
        <taxon>Eutreptiales</taxon>
        <taxon>Eutreptiaceae</taxon>
        <taxon>Eutreptiella</taxon>
    </lineage>
</organism>
<evidence type="ECO:0000256" key="4">
    <source>
        <dbReference type="SAM" id="MobiDB-lite"/>
    </source>
</evidence>
<dbReference type="InterPro" id="IPR003594">
    <property type="entry name" value="HATPase_dom"/>
</dbReference>
<feature type="compositionally biased region" description="Pro residues" evidence="4">
    <location>
        <begin position="754"/>
        <end position="768"/>
    </location>
</feature>
<proteinExistence type="predicted"/>
<dbReference type="SUPFAM" id="SSF52172">
    <property type="entry name" value="CheY-like"/>
    <property type="match status" value="1"/>
</dbReference>
<keyword evidence="2" id="KW-0418">Kinase</keyword>